<name>A0AAD7FZ13_9AGAR</name>
<dbReference type="EMBL" id="JARKIF010000003">
    <property type="protein sequence ID" value="KAJ7644793.1"/>
    <property type="molecule type" value="Genomic_DNA"/>
</dbReference>
<dbReference type="AlphaFoldDB" id="A0AAD7FZ13"/>
<dbReference type="PANTHER" id="PTHR24320">
    <property type="entry name" value="RETINOL DEHYDROGENASE"/>
    <property type="match status" value="1"/>
</dbReference>
<dbReference type="InterPro" id="IPR002347">
    <property type="entry name" value="SDR_fam"/>
</dbReference>
<evidence type="ECO:0000256" key="1">
    <source>
        <dbReference type="ARBA" id="ARBA00006484"/>
    </source>
</evidence>
<organism evidence="3 4">
    <name type="scientific">Roridomyces roridus</name>
    <dbReference type="NCBI Taxonomy" id="1738132"/>
    <lineage>
        <taxon>Eukaryota</taxon>
        <taxon>Fungi</taxon>
        <taxon>Dikarya</taxon>
        <taxon>Basidiomycota</taxon>
        <taxon>Agaricomycotina</taxon>
        <taxon>Agaricomycetes</taxon>
        <taxon>Agaricomycetidae</taxon>
        <taxon>Agaricales</taxon>
        <taxon>Marasmiineae</taxon>
        <taxon>Mycenaceae</taxon>
        <taxon>Roridomyces</taxon>
    </lineage>
</organism>
<dbReference type="SUPFAM" id="SSF51735">
    <property type="entry name" value="NAD(P)-binding Rossmann-fold domains"/>
    <property type="match status" value="1"/>
</dbReference>
<keyword evidence="2" id="KW-0560">Oxidoreductase</keyword>
<reference evidence="3" key="1">
    <citation type="submission" date="2023-03" db="EMBL/GenBank/DDBJ databases">
        <title>Massive genome expansion in bonnet fungi (Mycena s.s.) driven by repeated elements and novel gene families across ecological guilds.</title>
        <authorList>
            <consortium name="Lawrence Berkeley National Laboratory"/>
            <person name="Harder C.B."/>
            <person name="Miyauchi S."/>
            <person name="Viragh M."/>
            <person name="Kuo A."/>
            <person name="Thoen E."/>
            <person name="Andreopoulos B."/>
            <person name="Lu D."/>
            <person name="Skrede I."/>
            <person name="Drula E."/>
            <person name="Henrissat B."/>
            <person name="Morin E."/>
            <person name="Kohler A."/>
            <person name="Barry K."/>
            <person name="LaButti K."/>
            <person name="Morin E."/>
            <person name="Salamov A."/>
            <person name="Lipzen A."/>
            <person name="Mereny Z."/>
            <person name="Hegedus B."/>
            <person name="Baldrian P."/>
            <person name="Stursova M."/>
            <person name="Weitz H."/>
            <person name="Taylor A."/>
            <person name="Grigoriev I.V."/>
            <person name="Nagy L.G."/>
            <person name="Martin F."/>
            <person name="Kauserud H."/>
        </authorList>
    </citation>
    <scope>NUCLEOTIDE SEQUENCE</scope>
    <source>
        <strain evidence="3">9284</strain>
    </source>
</reference>
<keyword evidence="4" id="KW-1185">Reference proteome</keyword>
<dbReference type="InterPro" id="IPR036291">
    <property type="entry name" value="NAD(P)-bd_dom_sf"/>
</dbReference>
<sequence>MSTNNFDSHTTAKEVADAFSSQITGKNVLITGTSIGGIGFEAARVIAQYANLVVITGYDSGRLQLSVDAIKKEFPQANIRKLILDVSSLAAVPKAAAEVNAYPEPLHVLINNAAATPAKFSVTDDGLERQMATNHVGPFLFTNLILPKIIASRTDTVTPRVIFIASDAHAFTPGLDISTLAQPMPEKYKTAFEPYNDTKSANVLTTVELASRLKGKVNVYTLHPGLIFSQIMTKPESLADYQQYNILDKDGQPNKDLPFEWKTVPEGAATTVVAAFDPALSDKSGAYLRDCQVTTDDVAPHSTDPERASQLWKATEKIVGQSFDF</sequence>
<dbReference type="PANTHER" id="PTHR24320:SF283">
    <property type="entry name" value="RETINOL DEHYDROGENASE 11"/>
    <property type="match status" value="1"/>
</dbReference>
<protein>
    <submittedName>
        <fullName evidence="3">NAD-P-binding protein</fullName>
    </submittedName>
</protein>
<evidence type="ECO:0000313" key="3">
    <source>
        <dbReference type="EMBL" id="KAJ7644793.1"/>
    </source>
</evidence>
<dbReference type="GO" id="GO:0016491">
    <property type="term" value="F:oxidoreductase activity"/>
    <property type="evidence" value="ECO:0007669"/>
    <property type="project" value="UniProtKB-KW"/>
</dbReference>
<evidence type="ECO:0000256" key="2">
    <source>
        <dbReference type="ARBA" id="ARBA00023002"/>
    </source>
</evidence>
<dbReference type="Pfam" id="PF00106">
    <property type="entry name" value="adh_short"/>
    <property type="match status" value="1"/>
</dbReference>
<comment type="similarity">
    <text evidence="1">Belongs to the short-chain dehydrogenases/reductases (SDR) family.</text>
</comment>
<dbReference type="Proteomes" id="UP001221142">
    <property type="component" value="Unassembled WGS sequence"/>
</dbReference>
<proteinExistence type="inferred from homology"/>
<accession>A0AAD7FZ13</accession>
<dbReference type="Gene3D" id="3.40.50.720">
    <property type="entry name" value="NAD(P)-binding Rossmann-like Domain"/>
    <property type="match status" value="1"/>
</dbReference>
<gene>
    <name evidence="3" type="ORF">FB45DRAFT_862061</name>
</gene>
<comment type="caution">
    <text evidence="3">The sequence shown here is derived from an EMBL/GenBank/DDBJ whole genome shotgun (WGS) entry which is preliminary data.</text>
</comment>
<evidence type="ECO:0000313" key="4">
    <source>
        <dbReference type="Proteomes" id="UP001221142"/>
    </source>
</evidence>